<sequence>MLHDCTVMSENLYKKQKALGVLPKTDSEDDESRFRLLRENMLKLLHTSDPEKSDSTDDDSTVKSLPGKGGTRKKQFEKRKNMSAKSVANRGKISVGKKLLKKEKKQPESLTSNRVKSNVKTPCTTDPIMRSKSLTTSKSEMRKRPTENERVAVCDRSYKIKHTTRRADRKFCLSEETPCDVETMVSKVAKAESESTKGEFPVSFNSLSTILHSPDLRRPSSPWQLNCSTKTKLTTKSCIQRSKKRATSVESGHTNQTKVVNSVLRKMESADSVPRLRNSKSKTGALFRTAKDFGGYRQDSQTSSGSNFSTSSSNRSLRNIQSRSFVSSHGHQDRFKQKVQRQPPESSIRLTDFKSGSIETSKLKKNKNGSSTSSSKLINKTSYSLPPIFSQSDCETSWMTSVLIHEPSTDLPSGDQNEDEKVEKKQNANFKNIEAEYDQCENKLETEEEKFHDNCKTSSRNPTVIVTSSQVDTNQQKSKWDNLGSPEPSNENEDIMSSLLPDLSNHAKECWAVHQKLRQEGLQIPLSTLQRGLLTPTELRELQQTREIHTT</sequence>
<feature type="compositionally biased region" description="Polar residues" evidence="1">
    <location>
        <begin position="317"/>
        <end position="329"/>
    </location>
</feature>
<evidence type="ECO:0000313" key="2">
    <source>
        <dbReference type="Proteomes" id="UP000694941"/>
    </source>
</evidence>
<proteinExistence type="predicted"/>
<name>A0ABM1TA09_LIMPO</name>
<feature type="compositionally biased region" description="Basic and acidic residues" evidence="1">
    <location>
        <begin position="45"/>
        <end position="55"/>
    </location>
</feature>
<evidence type="ECO:0000313" key="3">
    <source>
        <dbReference type="RefSeq" id="XP_022252715.1"/>
    </source>
</evidence>
<feature type="compositionally biased region" description="Low complexity" evidence="1">
    <location>
        <begin position="300"/>
        <end position="316"/>
    </location>
</feature>
<dbReference type="Proteomes" id="UP000694941">
    <property type="component" value="Unplaced"/>
</dbReference>
<dbReference type="GeneID" id="111088084"/>
<protein>
    <submittedName>
        <fullName evidence="3">Uncharacterized protein LOC111088084</fullName>
    </submittedName>
</protein>
<feature type="compositionally biased region" description="Basic and acidic residues" evidence="1">
    <location>
        <begin position="139"/>
        <end position="148"/>
    </location>
</feature>
<feature type="compositionally biased region" description="Polar residues" evidence="1">
    <location>
        <begin position="108"/>
        <end position="124"/>
    </location>
</feature>
<evidence type="ECO:0000256" key="1">
    <source>
        <dbReference type="SAM" id="MobiDB-lite"/>
    </source>
</evidence>
<keyword evidence="2" id="KW-1185">Reference proteome</keyword>
<gene>
    <name evidence="3" type="primary">LOC111088084</name>
</gene>
<feature type="compositionally biased region" description="Polar residues" evidence="1">
    <location>
        <begin position="248"/>
        <end position="260"/>
    </location>
</feature>
<reference evidence="3" key="1">
    <citation type="submission" date="2025-08" db="UniProtKB">
        <authorList>
            <consortium name="RefSeq"/>
        </authorList>
    </citation>
    <scope>IDENTIFICATION</scope>
    <source>
        <tissue evidence="3">Muscle</tissue>
    </source>
</reference>
<feature type="region of interest" description="Disordered" evidence="1">
    <location>
        <begin position="469"/>
        <end position="496"/>
    </location>
</feature>
<accession>A0ABM1TA09</accession>
<organism evidence="2 3">
    <name type="scientific">Limulus polyphemus</name>
    <name type="common">Atlantic horseshoe crab</name>
    <dbReference type="NCBI Taxonomy" id="6850"/>
    <lineage>
        <taxon>Eukaryota</taxon>
        <taxon>Metazoa</taxon>
        <taxon>Ecdysozoa</taxon>
        <taxon>Arthropoda</taxon>
        <taxon>Chelicerata</taxon>
        <taxon>Merostomata</taxon>
        <taxon>Xiphosura</taxon>
        <taxon>Limulidae</taxon>
        <taxon>Limulus</taxon>
    </lineage>
</organism>
<feature type="region of interest" description="Disordered" evidence="1">
    <location>
        <begin position="406"/>
        <end position="430"/>
    </location>
</feature>
<feature type="region of interest" description="Disordered" evidence="1">
    <location>
        <begin position="238"/>
        <end position="354"/>
    </location>
</feature>
<feature type="region of interest" description="Disordered" evidence="1">
    <location>
        <begin position="45"/>
        <end position="148"/>
    </location>
</feature>
<dbReference type="RefSeq" id="XP_022252715.1">
    <property type="nucleotide sequence ID" value="XM_022397007.1"/>
</dbReference>